<organism evidence="1 2">
    <name type="scientific">Cirrhinus molitorella</name>
    <name type="common">mud carp</name>
    <dbReference type="NCBI Taxonomy" id="172907"/>
    <lineage>
        <taxon>Eukaryota</taxon>
        <taxon>Metazoa</taxon>
        <taxon>Chordata</taxon>
        <taxon>Craniata</taxon>
        <taxon>Vertebrata</taxon>
        <taxon>Euteleostomi</taxon>
        <taxon>Actinopterygii</taxon>
        <taxon>Neopterygii</taxon>
        <taxon>Teleostei</taxon>
        <taxon>Ostariophysi</taxon>
        <taxon>Cypriniformes</taxon>
        <taxon>Cyprinidae</taxon>
        <taxon>Labeoninae</taxon>
        <taxon>Labeonini</taxon>
        <taxon>Cirrhinus</taxon>
    </lineage>
</organism>
<name>A0ABR3NNL7_9TELE</name>
<accession>A0ABR3NNL7</accession>
<protein>
    <submittedName>
        <fullName evidence="1">Uncharacterized protein</fullName>
    </submittedName>
</protein>
<dbReference type="Proteomes" id="UP001558613">
    <property type="component" value="Unassembled WGS sequence"/>
</dbReference>
<gene>
    <name evidence="1" type="ORF">QQF64_025285</name>
</gene>
<proteinExistence type="predicted"/>
<reference evidence="1 2" key="1">
    <citation type="submission" date="2023-09" db="EMBL/GenBank/DDBJ databases">
        <authorList>
            <person name="Wang M."/>
        </authorList>
    </citation>
    <scope>NUCLEOTIDE SEQUENCE [LARGE SCALE GENOMIC DNA]</scope>
    <source>
        <strain evidence="1">GT-2023</strain>
        <tissue evidence="1">Liver</tissue>
    </source>
</reference>
<keyword evidence="2" id="KW-1185">Reference proteome</keyword>
<sequence length="97" mass="10805">MCFNRTQTHSHPQHNTVVFLAFRAEGLVKDVSRKKMKLKVLRQSKDKRQGGKGNTGVCTVLSFTPILSHLAELATSQVPCSCKARSQSGHEGQQLLW</sequence>
<dbReference type="EMBL" id="JAYMGO010000003">
    <property type="protein sequence ID" value="KAL1278612.1"/>
    <property type="molecule type" value="Genomic_DNA"/>
</dbReference>
<evidence type="ECO:0000313" key="2">
    <source>
        <dbReference type="Proteomes" id="UP001558613"/>
    </source>
</evidence>
<comment type="caution">
    <text evidence="1">The sequence shown here is derived from an EMBL/GenBank/DDBJ whole genome shotgun (WGS) entry which is preliminary data.</text>
</comment>
<evidence type="ECO:0000313" key="1">
    <source>
        <dbReference type="EMBL" id="KAL1278612.1"/>
    </source>
</evidence>